<dbReference type="RefSeq" id="WP_303277485.1">
    <property type="nucleotide sequence ID" value="NZ_JAUOEK010000093.1"/>
</dbReference>
<evidence type="ECO:0000256" key="4">
    <source>
        <dbReference type="ARBA" id="ARBA00022801"/>
    </source>
</evidence>
<evidence type="ECO:0000259" key="11">
    <source>
        <dbReference type="PROSITE" id="PS50990"/>
    </source>
</evidence>
<keyword evidence="13" id="KW-1185">Reference proteome</keyword>
<dbReference type="PROSITE" id="PS50893">
    <property type="entry name" value="ABC_TRANSPORTER_2"/>
    <property type="match status" value="1"/>
</dbReference>
<evidence type="ECO:0000256" key="2">
    <source>
        <dbReference type="ARBA" id="ARBA00022692"/>
    </source>
</evidence>
<dbReference type="PROSITE" id="PS50929">
    <property type="entry name" value="ABC_TM1F"/>
    <property type="match status" value="1"/>
</dbReference>
<proteinExistence type="predicted"/>
<dbReference type="SUPFAM" id="SSF90123">
    <property type="entry name" value="ABC transporter transmembrane region"/>
    <property type="match status" value="1"/>
</dbReference>
<feature type="domain" description="ABC transporter" evidence="9">
    <location>
        <begin position="489"/>
        <end position="724"/>
    </location>
</feature>
<evidence type="ECO:0000256" key="1">
    <source>
        <dbReference type="ARBA" id="ARBA00004651"/>
    </source>
</evidence>
<evidence type="ECO:0000256" key="8">
    <source>
        <dbReference type="SAM" id="Phobius"/>
    </source>
</evidence>
<dbReference type="SMART" id="SM00382">
    <property type="entry name" value="AAA"/>
    <property type="match status" value="1"/>
</dbReference>
<dbReference type="InterPro" id="IPR003439">
    <property type="entry name" value="ABC_transporter-like_ATP-bd"/>
</dbReference>
<dbReference type="Proteomes" id="UP001176883">
    <property type="component" value="Unassembled WGS sequence"/>
</dbReference>
<feature type="transmembrane region" description="Helical" evidence="8">
    <location>
        <begin position="283"/>
        <end position="306"/>
    </location>
</feature>
<dbReference type="InterPro" id="IPR003593">
    <property type="entry name" value="AAA+_ATPase"/>
</dbReference>
<feature type="transmembrane region" description="Helical" evidence="8">
    <location>
        <begin position="210"/>
        <end position="236"/>
    </location>
</feature>
<dbReference type="InterPro" id="IPR039421">
    <property type="entry name" value="Type_1_exporter"/>
</dbReference>
<reference evidence="12" key="1">
    <citation type="submission" date="2023-07" db="EMBL/GenBank/DDBJ databases">
        <title>Two novel species in the genus Flavivirga.</title>
        <authorList>
            <person name="Kwon K."/>
        </authorList>
    </citation>
    <scope>NUCLEOTIDE SEQUENCE</scope>
    <source>
        <strain evidence="12">KCTC 52353</strain>
    </source>
</reference>
<dbReference type="InterPro" id="IPR005074">
    <property type="entry name" value="Peptidase_C39"/>
</dbReference>
<dbReference type="Gene3D" id="3.90.70.10">
    <property type="entry name" value="Cysteine proteinases"/>
    <property type="match status" value="1"/>
</dbReference>
<feature type="transmembrane region" description="Helical" evidence="8">
    <location>
        <begin position="312"/>
        <end position="331"/>
    </location>
</feature>
<comment type="subcellular location">
    <subcellularLocation>
        <location evidence="1">Cell membrane</location>
        <topology evidence="1">Multi-pass membrane protein</topology>
    </subcellularLocation>
</comment>
<evidence type="ECO:0000259" key="9">
    <source>
        <dbReference type="PROSITE" id="PS50893"/>
    </source>
</evidence>
<dbReference type="CDD" id="cd18571">
    <property type="entry name" value="ABC_6TM_peptidase_like"/>
    <property type="match status" value="1"/>
</dbReference>
<dbReference type="Pfam" id="PF00664">
    <property type="entry name" value="ABC_membrane"/>
    <property type="match status" value="1"/>
</dbReference>
<keyword evidence="5" id="KW-0067">ATP-binding</keyword>
<keyword evidence="6 8" id="KW-1133">Transmembrane helix</keyword>
<dbReference type="Pfam" id="PF03412">
    <property type="entry name" value="Peptidase_C39"/>
    <property type="match status" value="1"/>
</dbReference>
<dbReference type="PANTHER" id="PTHR43394:SF1">
    <property type="entry name" value="ATP-BINDING CASSETTE SUB-FAMILY B MEMBER 10, MITOCHONDRIAL"/>
    <property type="match status" value="1"/>
</dbReference>
<dbReference type="CDD" id="cd02418">
    <property type="entry name" value="Peptidase_C39B"/>
    <property type="match status" value="1"/>
</dbReference>
<evidence type="ECO:0000256" key="6">
    <source>
        <dbReference type="ARBA" id="ARBA00022989"/>
    </source>
</evidence>
<evidence type="ECO:0000256" key="5">
    <source>
        <dbReference type="ARBA" id="ARBA00022840"/>
    </source>
</evidence>
<dbReference type="Gene3D" id="1.20.1560.10">
    <property type="entry name" value="ABC transporter type 1, transmembrane domain"/>
    <property type="match status" value="1"/>
</dbReference>
<evidence type="ECO:0000259" key="10">
    <source>
        <dbReference type="PROSITE" id="PS50929"/>
    </source>
</evidence>
<dbReference type="SUPFAM" id="SSF52540">
    <property type="entry name" value="P-loop containing nucleoside triphosphate hydrolases"/>
    <property type="match status" value="1"/>
</dbReference>
<sequence length="737" mass="84482">MKNKFPFYKQPDSKDCGPTCLRIIAKHYGKLISLQQVRELSETTRIGSNLLKLSEAAEAIGFKSLGIKIDYDKLKETPLPILIHWNKNHFVVVYKIKNDIIYISDPSYGLITYTKEDFIKRWIGNNATDNTKEGVVLLLEVTPKFHNLKNWKETDKKSFRFLFQYLFKYKNLLLQLVIGLLVGSIFQLIFPFLTQSIVDVGIQNQDIDFIYIVLIAQVMLFIGQTSVGVFRSWILLHLSTRINISLVSDFFIKLMNLPIAYFDTRMTGDIMQRINDHKRIETLLTGTTLNTLFSMFNLFVFGAVLIYYSTSIFFIFAIGSIIYIAWILFFLKRRKEIDYKRFTESGQEKSTVMELINGMQEIKMHNAERQKRWKWEYVQARLFKVKMQSLALEQTQSVGSSFINQTKNIFITFTSALLVIEGNITLGMMLSIQYIIGQLNGPITQLVGFIQATQDAKISLERLGEIHDKEDEESNENQLITNIKLDQDIEITNLEYKYLGSDQNVIKGLNMSIPANKITAIVGASGSGKSTLMKLLLKFYLPEKGSIKYGERYMKGISPKTWRSNCGVVMQEGFVFNDTIAYNIAIGEDIVNQERLIHAVKIANIYDFIQSLPLGFNTKIGNEGVGISTGQKQRLFIARAVYKDPNFLFFDEATSALDSKNERIIMENLNLFFKNRTVVVIAHRLSTVKNADQIVVIDDGKVVEHGKHQELLNMHGAYYNLVKNQLELEKLSSDKND</sequence>
<dbReference type="Pfam" id="PF00005">
    <property type="entry name" value="ABC_tran"/>
    <property type="match status" value="1"/>
</dbReference>
<dbReference type="InterPro" id="IPR027417">
    <property type="entry name" value="P-loop_NTPase"/>
</dbReference>
<gene>
    <name evidence="12" type="ORF">Q4Q35_08225</name>
</gene>
<organism evidence="12 13">
    <name type="scientific">Flavivirga aquimarina</name>
    <dbReference type="NCBI Taxonomy" id="2027862"/>
    <lineage>
        <taxon>Bacteria</taxon>
        <taxon>Pseudomonadati</taxon>
        <taxon>Bacteroidota</taxon>
        <taxon>Flavobacteriia</taxon>
        <taxon>Flavobacteriales</taxon>
        <taxon>Flavobacteriaceae</taxon>
        <taxon>Flavivirga</taxon>
    </lineage>
</organism>
<protein>
    <submittedName>
        <fullName evidence="12">Peptidase domain-containing ABC transporter</fullName>
    </submittedName>
</protein>
<feature type="transmembrane region" description="Helical" evidence="8">
    <location>
        <begin position="172"/>
        <end position="190"/>
    </location>
</feature>
<keyword evidence="7 8" id="KW-0472">Membrane</keyword>
<dbReference type="EMBL" id="JAUOEK010000093">
    <property type="protein sequence ID" value="MDO5969791.1"/>
    <property type="molecule type" value="Genomic_DNA"/>
</dbReference>
<keyword evidence="2 8" id="KW-0812">Transmembrane</keyword>
<dbReference type="Gene3D" id="3.40.50.300">
    <property type="entry name" value="P-loop containing nucleotide triphosphate hydrolases"/>
    <property type="match status" value="1"/>
</dbReference>
<accession>A0ABT8W9P5</accession>
<feature type="domain" description="ABC transmembrane type-1" evidence="10">
    <location>
        <begin position="176"/>
        <end position="455"/>
    </location>
</feature>
<evidence type="ECO:0000256" key="7">
    <source>
        <dbReference type="ARBA" id="ARBA00023136"/>
    </source>
</evidence>
<dbReference type="PANTHER" id="PTHR43394">
    <property type="entry name" value="ATP-DEPENDENT PERMEASE MDL1, MITOCHONDRIAL"/>
    <property type="match status" value="1"/>
</dbReference>
<comment type="caution">
    <text evidence="12">The sequence shown here is derived from an EMBL/GenBank/DDBJ whole genome shotgun (WGS) entry which is preliminary data.</text>
</comment>
<evidence type="ECO:0000313" key="12">
    <source>
        <dbReference type="EMBL" id="MDO5969791.1"/>
    </source>
</evidence>
<feature type="transmembrane region" description="Helical" evidence="8">
    <location>
        <begin position="409"/>
        <end position="436"/>
    </location>
</feature>
<keyword evidence="3" id="KW-0547">Nucleotide-binding</keyword>
<evidence type="ECO:0000313" key="13">
    <source>
        <dbReference type="Proteomes" id="UP001176883"/>
    </source>
</evidence>
<dbReference type="InterPro" id="IPR036640">
    <property type="entry name" value="ABC1_TM_sf"/>
</dbReference>
<dbReference type="InterPro" id="IPR011527">
    <property type="entry name" value="ABC1_TM_dom"/>
</dbReference>
<name>A0ABT8W9P5_9FLAO</name>
<evidence type="ECO:0000256" key="3">
    <source>
        <dbReference type="ARBA" id="ARBA00022741"/>
    </source>
</evidence>
<feature type="domain" description="Peptidase C39" evidence="11">
    <location>
        <begin position="10"/>
        <end position="129"/>
    </location>
</feature>
<dbReference type="PROSITE" id="PS50990">
    <property type="entry name" value="PEPTIDASE_C39"/>
    <property type="match status" value="1"/>
</dbReference>
<keyword evidence="4" id="KW-0378">Hydrolase</keyword>